<dbReference type="Proteomes" id="UP000265801">
    <property type="component" value="Unassembled WGS sequence"/>
</dbReference>
<accession>A0A3A1R171</accession>
<feature type="transmembrane region" description="Helical" evidence="1">
    <location>
        <begin position="21"/>
        <end position="42"/>
    </location>
</feature>
<dbReference type="PANTHER" id="PTHR34473">
    <property type="entry name" value="UPF0699 TRANSMEMBRANE PROTEIN YDBS"/>
    <property type="match status" value="1"/>
</dbReference>
<gene>
    <name evidence="3" type="ORF">D3H55_12755</name>
</gene>
<keyword evidence="1" id="KW-1133">Transmembrane helix</keyword>
<proteinExistence type="predicted"/>
<organism evidence="3 4">
    <name type="scientific">Bacillus salacetis</name>
    <dbReference type="NCBI Taxonomy" id="2315464"/>
    <lineage>
        <taxon>Bacteria</taxon>
        <taxon>Bacillati</taxon>
        <taxon>Bacillota</taxon>
        <taxon>Bacilli</taxon>
        <taxon>Bacillales</taxon>
        <taxon>Bacillaceae</taxon>
        <taxon>Bacillus</taxon>
    </lineage>
</organism>
<comment type="caution">
    <text evidence="3">The sequence shown here is derived from an EMBL/GenBank/DDBJ whole genome shotgun (WGS) entry which is preliminary data.</text>
</comment>
<feature type="domain" description="YdbS-like PH" evidence="2">
    <location>
        <begin position="72"/>
        <end position="148"/>
    </location>
</feature>
<dbReference type="Pfam" id="PF03703">
    <property type="entry name" value="bPH_2"/>
    <property type="match status" value="1"/>
</dbReference>
<evidence type="ECO:0000313" key="4">
    <source>
        <dbReference type="Proteomes" id="UP000265801"/>
    </source>
</evidence>
<dbReference type="OrthoDB" id="1750577at2"/>
<protein>
    <recommendedName>
        <fullName evidence="2">YdbS-like PH domain-containing protein</fullName>
    </recommendedName>
</protein>
<dbReference type="RefSeq" id="WP_119547298.1">
    <property type="nucleotide sequence ID" value="NZ_QXIR01000016.1"/>
</dbReference>
<reference evidence="3 4" key="1">
    <citation type="submission" date="2018-09" db="EMBL/GenBank/DDBJ databases">
        <title>Bacillus saliacetes sp. nov., isolated from Thai shrimp paste (Ka-pi).</title>
        <authorList>
            <person name="Daroonpunt R."/>
            <person name="Tanasupawat S."/>
            <person name="Yiamsombut S."/>
        </authorList>
    </citation>
    <scope>NUCLEOTIDE SEQUENCE [LARGE SCALE GENOMIC DNA]</scope>
    <source>
        <strain evidence="3 4">SKP7-4</strain>
    </source>
</reference>
<dbReference type="AlphaFoldDB" id="A0A3A1R171"/>
<evidence type="ECO:0000313" key="3">
    <source>
        <dbReference type="EMBL" id="RIW32739.1"/>
    </source>
</evidence>
<keyword evidence="4" id="KW-1185">Reference proteome</keyword>
<name>A0A3A1R171_9BACI</name>
<feature type="transmembrane region" description="Helical" evidence="1">
    <location>
        <begin position="48"/>
        <end position="70"/>
    </location>
</feature>
<dbReference type="InterPro" id="IPR005182">
    <property type="entry name" value="YdbS-like_PH"/>
</dbReference>
<evidence type="ECO:0000259" key="2">
    <source>
        <dbReference type="Pfam" id="PF03703"/>
    </source>
</evidence>
<sequence length="159" mass="18075">MVNEPNTRISEKALPVWRWTGLIHSAGVIILAAAALVLAIIFEWPLWIPVAAVALAAIYTYFFAVLFPVIRWKRWRYEVREQEIELQRGVFFVKRTLVPMVRVQHVDTVQGPLLRKYDLATITISTAATTHDIPALDMHEADELRNSISALARVAEDDV</sequence>
<dbReference type="EMBL" id="QXIR01000016">
    <property type="protein sequence ID" value="RIW32739.1"/>
    <property type="molecule type" value="Genomic_DNA"/>
</dbReference>
<keyword evidence="1" id="KW-0472">Membrane</keyword>
<dbReference type="PANTHER" id="PTHR34473:SF2">
    <property type="entry name" value="UPF0699 TRANSMEMBRANE PROTEIN YDBT"/>
    <property type="match status" value="1"/>
</dbReference>
<evidence type="ECO:0000256" key="1">
    <source>
        <dbReference type="SAM" id="Phobius"/>
    </source>
</evidence>
<keyword evidence="1" id="KW-0812">Transmembrane</keyword>